<name>A0A915ICX5_ROMCU</name>
<feature type="compositionally biased region" description="Polar residues" evidence="1">
    <location>
        <begin position="50"/>
        <end position="63"/>
    </location>
</feature>
<organism evidence="2 3">
    <name type="scientific">Romanomermis culicivorax</name>
    <name type="common">Nematode worm</name>
    <dbReference type="NCBI Taxonomy" id="13658"/>
    <lineage>
        <taxon>Eukaryota</taxon>
        <taxon>Metazoa</taxon>
        <taxon>Ecdysozoa</taxon>
        <taxon>Nematoda</taxon>
        <taxon>Enoplea</taxon>
        <taxon>Dorylaimia</taxon>
        <taxon>Mermithida</taxon>
        <taxon>Mermithoidea</taxon>
        <taxon>Mermithidae</taxon>
        <taxon>Romanomermis</taxon>
    </lineage>
</organism>
<evidence type="ECO:0000256" key="1">
    <source>
        <dbReference type="SAM" id="MobiDB-lite"/>
    </source>
</evidence>
<dbReference type="WBParaSite" id="nRc.2.0.1.t11638-RA">
    <property type="protein sequence ID" value="nRc.2.0.1.t11638-RA"/>
    <property type="gene ID" value="nRc.2.0.1.g11638"/>
</dbReference>
<protein>
    <submittedName>
        <fullName evidence="3">Uncharacterized protein</fullName>
    </submittedName>
</protein>
<accession>A0A915ICX5</accession>
<evidence type="ECO:0000313" key="2">
    <source>
        <dbReference type="Proteomes" id="UP000887565"/>
    </source>
</evidence>
<evidence type="ECO:0000313" key="3">
    <source>
        <dbReference type="WBParaSite" id="nRc.2.0.1.t11638-RA"/>
    </source>
</evidence>
<reference evidence="3" key="1">
    <citation type="submission" date="2022-11" db="UniProtKB">
        <authorList>
            <consortium name="WormBaseParasite"/>
        </authorList>
    </citation>
    <scope>IDENTIFICATION</scope>
</reference>
<dbReference type="Proteomes" id="UP000887565">
    <property type="component" value="Unplaced"/>
</dbReference>
<proteinExistence type="predicted"/>
<dbReference type="AlphaFoldDB" id="A0A915ICX5"/>
<feature type="region of interest" description="Disordered" evidence="1">
    <location>
        <begin position="36"/>
        <end position="87"/>
    </location>
</feature>
<sequence length="87" mass="9820">MYDCTSSNHGQSFCSGTMPNGFRSIKVLTCRTHPKLLTARKVPKKKKKNTGTSGTNHQTSPTMKTRHFNHDQYSRTRNAFKQPSPPP</sequence>
<keyword evidence="2" id="KW-1185">Reference proteome</keyword>